<evidence type="ECO:0000313" key="2">
    <source>
        <dbReference type="Proteomes" id="UP000293360"/>
    </source>
</evidence>
<evidence type="ECO:0000313" key="1">
    <source>
        <dbReference type="EMBL" id="RYO79006.1"/>
    </source>
</evidence>
<dbReference type="OrthoDB" id="4842715at2759"/>
<accession>A0A4V1X8T2</accession>
<dbReference type="AlphaFoldDB" id="A0A4V1X8T2"/>
<dbReference type="STRING" id="155417.A0A4V1X8T2"/>
<reference evidence="1 2" key="1">
    <citation type="submission" date="2018-06" db="EMBL/GenBank/DDBJ databases">
        <title>Complete Genomes of Monosporascus.</title>
        <authorList>
            <person name="Robinson A.J."/>
            <person name="Natvig D.O."/>
        </authorList>
    </citation>
    <scope>NUCLEOTIDE SEQUENCE [LARGE SCALE GENOMIC DNA]</scope>
    <source>
        <strain evidence="1 2">CBS 110550</strain>
    </source>
</reference>
<protein>
    <submittedName>
        <fullName evidence="1">Uncharacterized protein</fullName>
    </submittedName>
</protein>
<comment type="caution">
    <text evidence="1">The sequence shown here is derived from an EMBL/GenBank/DDBJ whole genome shotgun (WGS) entry which is preliminary data.</text>
</comment>
<organism evidence="1 2">
    <name type="scientific">Monosporascus ibericus</name>
    <dbReference type="NCBI Taxonomy" id="155417"/>
    <lineage>
        <taxon>Eukaryota</taxon>
        <taxon>Fungi</taxon>
        <taxon>Dikarya</taxon>
        <taxon>Ascomycota</taxon>
        <taxon>Pezizomycotina</taxon>
        <taxon>Sordariomycetes</taxon>
        <taxon>Xylariomycetidae</taxon>
        <taxon>Xylariales</taxon>
        <taxon>Xylariales incertae sedis</taxon>
        <taxon>Monosporascus</taxon>
    </lineage>
</organism>
<keyword evidence="2" id="KW-1185">Reference proteome</keyword>
<dbReference type="EMBL" id="QJNU01001147">
    <property type="protein sequence ID" value="RYO79006.1"/>
    <property type="molecule type" value="Genomic_DNA"/>
</dbReference>
<name>A0A4V1X8T2_9PEZI</name>
<proteinExistence type="predicted"/>
<sequence length="76" mass="8399">MALDQHLRSLANSKHGPPAASLREAVVMCVTPTALYGTEAWYCGRRKPGPMHRACGKRKSTPEWGGMLMSYNEHLS</sequence>
<dbReference type="Proteomes" id="UP000293360">
    <property type="component" value="Unassembled WGS sequence"/>
</dbReference>
<gene>
    <name evidence="1" type="ORF">DL764_010061</name>
</gene>